<feature type="domain" description="Rhamnogalacturonase A/B/Epimerase-like pectate lyase" evidence="2">
    <location>
        <begin position="60"/>
        <end position="109"/>
    </location>
</feature>
<reference evidence="3 4" key="1">
    <citation type="submission" date="2022-02" db="EMBL/GenBank/DDBJ databases">
        <title>Paenibacillus sp. MBLB1776 Whole Genome Shotgun Sequencing.</title>
        <authorList>
            <person name="Hwang C.Y."/>
            <person name="Cho E.-S."/>
            <person name="Seo M.-J."/>
        </authorList>
    </citation>
    <scope>NUCLEOTIDE SEQUENCE [LARGE SCALE GENOMIC DNA]</scope>
    <source>
        <strain evidence="3 4">MBLB1776</strain>
    </source>
</reference>
<dbReference type="SUPFAM" id="SSF51126">
    <property type="entry name" value="Pectin lyase-like"/>
    <property type="match status" value="1"/>
</dbReference>
<dbReference type="InterPro" id="IPR011050">
    <property type="entry name" value="Pectin_lyase_fold/virulence"/>
</dbReference>
<name>A0AA96LFV6_9BACL</name>
<dbReference type="InterPro" id="IPR006311">
    <property type="entry name" value="TAT_signal"/>
</dbReference>
<evidence type="ECO:0000313" key="4">
    <source>
        <dbReference type="Proteomes" id="UP001305702"/>
    </source>
</evidence>
<keyword evidence="3" id="KW-0378">Hydrolase</keyword>
<evidence type="ECO:0000256" key="1">
    <source>
        <dbReference type="SAM" id="MobiDB-lite"/>
    </source>
</evidence>
<dbReference type="InterPro" id="IPR012334">
    <property type="entry name" value="Pectin_lyas_fold"/>
</dbReference>
<dbReference type="Gene3D" id="2.160.20.10">
    <property type="entry name" value="Single-stranded right-handed beta-helix, Pectin lyase-like"/>
    <property type="match status" value="1"/>
</dbReference>
<dbReference type="EMBL" id="CP130318">
    <property type="protein sequence ID" value="WNQ12273.1"/>
    <property type="molecule type" value="Genomic_DNA"/>
</dbReference>
<gene>
    <name evidence="3" type="ORF">MJA45_04285</name>
</gene>
<dbReference type="RefSeq" id="WP_315606050.1">
    <property type="nucleotide sequence ID" value="NZ_CP130318.1"/>
</dbReference>
<keyword evidence="4" id="KW-1185">Reference proteome</keyword>
<dbReference type="Pfam" id="PF12708">
    <property type="entry name" value="Pect-lyase_RHGA_epim"/>
    <property type="match status" value="1"/>
</dbReference>
<proteinExistence type="predicted"/>
<dbReference type="GO" id="GO:0016787">
    <property type="term" value="F:hydrolase activity"/>
    <property type="evidence" value="ECO:0007669"/>
    <property type="project" value="UniProtKB-KW"/>
</dbReference>
<dbReference type="InterPro" id="IPR024535">
    <property type="entry name" value="RHGA/B-epi-like_pectate_lyase"/>
</dbReference>
<evidence type="ECO:0000313" key="3">
    <source>
        <dbReference type="EMBL" id="WNQ12273.1"/>
    </source>
</evidence>
<dbReference type="InterPro" id="IPR019546">
    <property type="entry name" value="TAT_signal_bac_arc"/>
</dbReference>
<dbReference type="Proteomes" id="UP001305702">
    <property type="component" value="Chromosome"/>
</dbReference>
<protein>
    <submittedName>
        <fullName evidence="3">Glycosyl hydrolase family 28-related protein</fullName>
    </submittedName>
</protein>
<accession>A0AA96LFV6</accession>
<sequence>MDKSTDRNPNGQKRQTEVRMNRRSLLKTVGLAGVAMASGGWLSEPQKASASTVSAYIDGKDYGAVGNGVTDDYAAFQAEFDVAKDTANPANSSKSVIVFVPEGTYVVKQGS</sequence>
<organism evidence="3 4">
    <name type="scientific">Paenibacillus aurantius</name>
    <dbReference type="NCBI Taxonomy" id="2918900"/>
    <lineage>
        <taxon>Bacteria</taxon>
        <taxon>Bacillati</taxon>
        <taxon>Bacillota</taxon>
        <taxon>Bacilli</taxon>
        <taxon>Bacillales</taxon>
        <taxon>Paenibacillaceae</taxon>
        <taxon>Paenibacillus</taxon>
    </lineage>
</organism>
<evidence type="ECO:0000259" key="2">
    <source>
        <dbReference type="Pfam" id="PF12708"/>
    </source>
</evidence>
<feature type="region of interest" description="Disordered" evidence="1">
    <location>
        <begin position="1"/>
        <end position="21"/>
    </location>
</feature>
<dbReference type="AlphaFoldDB" id="A0AA96LFV6"/>
<dbReference type="KEGG" id="paun:MJA45_04285"/>
<dbReference type="PROSITE" id="PS51318">
    <property type="entry name" value="TAT"/>
    <property type="match status" value="1"/>
</dbReference>
<dbReference type="NCBIfam" id="TIGR01409">
    <property type="entry name" value="TAT_signal_seq"/>
    <property type="match status" value="1"/>
</dbReference>